<accession>A0ACA9NYF4</accession>
<comment type="caution">
    <text evidence="1">The sequence shown here is derived from an EMBL/GenBank/DDBJ whole genome shotgun (WGS) entry which is preliminary data.</text>
</comment>
<dbReference type="EMBL" id="CAJVPT010026023">
    <property type="protein sequence ID" value="CAG8677769.1"/>
    <property type="molecule type" value="Genomic_DNA"/>
</dbReference>
<gene>
    <name evidence="1" type="ORF">ACOLOM_LOCUS9215</name>
</gene>
<sequence length="309" mass="35294">MYGGSLDDLEQLHQSVIDPAWSQSAIWPLVGPLVDYFTKEVESRRDICEVLEDCVQGLPEVGLPDSSDDGGPLMAEEYVKLGKAFRRHERCRIQATSFPSIAELKVWHGTSESRLVTNYDSHSKAARVYRQSVLQQQRIYTKERLEAHQQQSEDIKTAVNKILTSNRQDGTQRFSSSEFISEVYECYQLEACHLWMQPVGYVDFETAEFSDTVIFGTDRGMEIMYTLLGWVLGGVMSFRKLEIHQAPSKKKMIELEQRFQLAGNVNDMLSLSQPPLVPLDNKEIKRYSKSKLLPQQSALNSNASMRWNS</sequence>
<organism evidence="1 2">
    <name type="scientific">Acaulospora colombiana</name>
    <dbReference type="NCBI Taxonomy" id="27376"/>
    <lineage>
        <taxon>Eukaryota</taxon>
        <taxon>Fungi</taxon>
        <taxon>Fungi incertae sedis</taxon>
        <taxon>Mucoromycota</taxon>
        <taxon>Glomeromycotina</taxon>
        <taxon>Glomeromycetes</taxon>
        <taxon>Diversisporales</taxon>
        <taxon>Acaulosporaceae</taxon>
        <taxon>Acaulospora</taxon>
    </lineage>
</organism>
<evidence type="ECO:0000313" key="1">
    <source>
        <dbReference type="EMBL" id="CAG8677769.1"/>
    </source>
</evidence>
<name>A0ACA9NYF4_9GLOM</name>
<reference evidence="1" key="1">
    <citation type="submission" date="2021-06" db="EMBL/GenBank/DDBJ databases">
        <authorList>
            <person name="Kallberg Y."/>
            <person name="Tangrot J."/>
            <person name="Rosling A."/>
        </authorList>
    </citation>
    <scope>NUCLEOTIDE SEQUENCE</scope>
    <source>
        <strain evidence="1">CL356</strain>
    </source>
</reference>
<evidence type="ECO:0000313" key="2">
    <source>
        <dbReference type="Proteomes" id="UP000789525"/>
    </source>
</evidence>
<keyword evidence="2" id="KW-1185">Reference proteome</keyword>
<dbReference type="Proteomes" id="UP000789525">
    <property type="component" value="Unassembled WGS sequence"/>
</dbReference>
<protein>
    <submittedName>
        <fullName evidence="1">14334_t:CDS:1</fullName>
    </submittedName>
</protein>
<proteinExistence type="predicted"/>